<dbReference type="PANTHER" id="PTHR33567:SF3">
    <property type="entry name" value="CHROMATE ION TRANSPORTER (EUROFUNG)"/>
    <property type="match status" value="1"/>
</dbReference>
<dbReference type="PANTHER" id="PTHR33567">
    <property type="entry name" value="CHROMATE ION TRANSPORTER (EUROFUNG)"/>
    <property type="match status" value="1"/>
</dbReference>
<protein>
    <submittedName>
        <fullName evidence="8">Chromate transporter</fullName>
    </submittedName>
</protein>
<evidence type="ECO:0000313" key="9">
    <source>
        <dbReference type="Proteomes" id="UP001176117"/>
    </source>
</evidence>
<dbReference type="GO" id="GO:0005886">
    <property type="term" value="C:plasma membrane"/>
    <property type="evidence" value="ECO:0007669"/>
    <property type="project" value="UniProtKB-SubCell"/>
</dbReference>
<evidence type="ECO:0000256" key="1">
    <source>
        <dbReference type="ARBA" id="ARBA00004651"/>
    </source>
</evidence>
<keyword evidence="9" id="KW-1185">Reference proteome</keyword>
<dbReference type="AlphaFoldDB" id="A0AAW7TIH3"/>
<evidence type="ECO:0000256" key="3">
    <source>
        <dbReference type="ARBA" id="ARBA00022475"/>
    </source>
</evidence>
<dbReference type="NCBIfam" id="TIGR00937">
    <property type="entry name" value="2A51"/>
    <property type="match status" value="1"/>
</dbReference>
<gene>
    <name evidence="8" type="ORF">NBU54_08655</name>
</gene>
<accession>A0AAW7TIH3</accession>
<comment type="similarity">
    <text evidence="2">Belongs to the chromate ion transporter (CHR) (TC 2.A.51) family.</text>
</comment>
<evidence type="ECO:0000256" key="2">
    <source>
        <dbReference type="ARBA" id="ARBA00005262"/>
    </source>
</evidence>
<dbReference type="Proteomes" id="UP001176117">
    <property type="component" value="Unassembled WGS sequence"/>
</dbReference>
<keyword evidence="6 7" id="KW-0472">Membrane</keyword>
<organism evidence="8 9">
    <name type="scientific">Anoxybacillus gonensis</name>
    <dbReference type="NCBI Taxonomy" id="198467"/>
    <lineage>
        <taxon>Bacteria</taxon>
        <taxon>Bacillati</taxon>
        <taxon>Bacillota</taxon>
        <taxon>Bacilli</taxon>
        <taxon>Bacillales</taxon>
        <taxon>Anoxybacillaceae</taxon>
        <taxon>Anoxybacillus</taxon>
    </lineage>
</organism>
<evidence type="ECO:0000256" key="6">
    <source>
        <dbReference type="ARBA" id="ARBA00023136"/>
    </source>
</evidence>
<comment type="caution">
    <text evidence="8">The sequence shown here is derived from an EMBL/GenBank/DDBJ whole genome shotgun (WGS) entry which is preliminary data.</text>
</comment>
<dbReference type="RefSeq" id="WP_035066443.1">
    <property type="nucleotide sequence ID" value="NZ_CP012152.1"/>
</dbReference>
<dbReference type="InterPro" id="IPR014047">
    <property type="entry name" value="Chr_Tranpt_l_chain"/>
</dbReference>
<feature type="transmembrane region" description="Helical" evidence="7">
    <location>
        <begin position="360"/>
        <end position="388"/>
    </location>
</feature>
<feature type="transmembrane region" description="Helical" evidence="7">
    <location>
        <begin position="198"/>
        <end position="217"/>
    </location>
</feature>
<name>A0AAW7TIH3_9BACL</name>
<feature type="transmembrane region" description="Helical" evidence="7">
    <location>
        <begin position="115"/>
        <end position="135"/>
    </location>
</feature>
<evidence type="ECO:0000256" key="7">
    <source>
        <dbReference type="SAM" id="Phobius"/>
    </source>
</evidence>
<evidence type="ECO:0000313" key="8">
    <source>
        <dbReference type="EMBL" id="MDO0877731.1"/>
    </source>
</evidence>
<dbReference type="PIRSF" id="PIRSF004810">
    <property type="entry name" value="ChrA"/>
    <property type="match status" value="1"/>
</dbReference>
<proteinExistence type="inferred from homology"/>
<feature type="transmembrane region" description="Helical" evidence="7">
    <location>
        <begin position="327"/>
        <end position="348"/>
    </location>
</feature>
<keyword evidence="4 7" id="KW-0812">Transmembrane</keyword>
<keyword evidence="5 7" id="KW-1133">Transmembrane helix</keyword>
<sequence length="389" mass="41973">MHSENRTKYVQKLWEVWKTAARLGLVSFGGPVAHLGYFREEYVKRKQWIDEKTYADLVALCQLLPGPASSQVGIGIGFLRAGMLGAVAAWLGFTLPSALILLLFAYFSAEVPIDWLHGLLVVAVAVVAHAVWGMAKVFAPDRSRATIAVASAILSFSIPNAGGQVAIIIVAGMIGSFLYRHHSRTAVLSVPAFPRKTAGVLLIFFMLLGLLPIVARLTSSPFIALFDSFYRAGALVFGGGHVVLPLLQSEVVPKGWVTDNQFLAGYGMAQAVPGPLFTFATYVGMASFGWKGAIVATIAIFLPSFLLVIGTLPFWEWIRQHSRFQAAFHGIHAAVVGLLLAALYHPVWTKAIQTPADFCLALAAFCLLTVWKCPPLVVVIISAMIGALI</sequence>
<dbReference type="KEGG" id="agn:AFK25_07300"/>
<dbReference type="InterPro" id="IPR003370">
    <property type="entry name" value="Chromate_transpt"/>
</dbReference>
<keyword evidence="3" id="KW-1003">Cell membrane</keyword>
<feature type="transmembrane region" description="Helical" evidence="7">
    <location>
        <begin position="87"/>
        <end position="109"/>
    </location>
</feature>
<dbReference type="EMBL" id="JAMOGB010000006">
    <property type="protein sequence ID" value="MDO0877731.1"/>
    <property type="molecule type" value="Genomic_DNA"/>
</dbReference>
<dbReference type="GO" id="GO:0015109">
    <property type="term" value="F:chromate transmembrane transporter activity"/>
    <property type="evidence" value="ECO:0007669"/>
    <property type="project" value="InterPro"/>
</dbReference>
<feature type="transmembrane region" description="Helical" evidence="7">
    <location>
        <begin position="293"/>
        <end position="315"/>
    </location>
</feature>
<evidence type="ECO:0000256" key="5">
    <source>
        <dbReference type="ARBA" id="ARBA00022989"/>
    </source>
</evidence>
<dbReference type="Pfam" id="PF02417">
    <property type="entry name" value="Chromate_transp"/>
    <property type="match status" value="2"/>
</dbReference>
<comment type="subcellular location">
    <subcellularLocation>
        <location evidence="1">Cell membrane</location>
        <topology evidence="1">Multi-pass membrane protein</topology>
    </subcellularLocation>
</comment>
<feature type="transmembrane region" description="Helical" evidence="7">
    <location>
        <begin position="147"/>
        <end position="178"/>
    </location>
</feature>
<reference evidence="8" key="1">
    <citation type="submission" date="2022-05" db="EMBL/GenBank/DDBJ databases">
        <title>Genome-based reclassification of Anoxybacillus salavatliensis Cihan et al. as a later heterotypic synonym of Anoxybacillus gonensis Belduz et al. 2003.</title>
        <authorList>
            <person name="Inan Bektas K."/>
            <person name="Guler H.I."/>
            <person name="Belduz A.O."/>
            <person name="Canakci S."/>
        </authorList>
    </citation>
    <scope>NUCLEOTIDE SEQUENCE</scope>
    <source>
        <strain evidence="8">NCIMB 13933</strain>
    </source>
</reference>
<evidence type="ECO:0000256" key="4">
    <source>
        <dbReference type="ARBA" id="ARBA00022692"/>
    </source>
</evidence>
<feature type="transmembrane region" description="Helical" evidence="7">
    <location>
        <begin position="229"/>
        <end position="247"/>
    </location>
</feature>